<organism evidence="1 2">
    <name type="scientific">Bacteroides faecichinchillae</name>
    <dbReference type="NCBI Taxonomy" id="871325"/>
    <lineage>
        <taxon>Bacteria</taxon>
        <taxon>Pseudomonadati</taxon>
        <taxon>Bacteroidota</taxon>
        <taxon>Bacteroidia</taxon>
        <taxon>Bacteroidales</taxon>
        <taxon>Bacteroidaceae</taxon>
        <taxon>Bacteroides</taxon>
    </lineage>
</organism>
<accession>A0A1M5AEX4</accession>
<dbReference type="AlphaFoldDB" id="A0A1M5AEX4"/>
<evidence type="ECO:0000313" key="2">
    <source>
        <dbReference type="Proteomes" id="UP000184436"/>
    </source>
</evidence>
<gene>
    <name evidence="1" type="ORF">SAMN05444349_11538</name>
</gene>
<dbReference type="EMBL" id="FQVD01000015">
    <property type="protein sequence ID" value="SHF28789.1"/>
    <property type="molecule type" value="Genomic_DNA"/>
</dbReference>
<keyword evidence="2" id="KW-1185">Reference proteome</keyword>
<dbReference type="InterPro" id="IPR045724">
    <property type="entry name" value="DUF6078"/>
</dbReference>
<reference evidence="1 2" key="1">
    <citation type="submission" date="2016-11" db="EMBL/GenBank/DDBJ databases">
        <authorList>
            <person name="Jaros S."/>
            <person name="Januszkiewicz K."/>
            <person name="Wedrychowicz H."/>
        </authorList>
    </citation>
    <scope>NUCLEOTIDE SEQUENCE [LARGE SCALE GENOMIC DNA]</scope>
    <source>
        <strain evidence="1 2">DSM 26883</strain>
    </source>
</reference>
<dbReference type="Pfam" id="PF19555">
    <property type="entry name" value="DUF6078"/>
    <property type="match status" value="1"/>
</dbReference>
<protein>
    <submittedName>
        <fullName evidence="1">Uncharacterized protein</fullName>
    </submittedName>
</protein>
<evidence type="ECO:0000313" key="1">
    <source>
        <dbReference type="EMBL" id="SHF28789.1"/>
    </source>
</evidence>
<dbReference type="STRING" id="871325.SAMN05444349_11538"/>
<dbReference type="Proteomes" id="UP000184436">
    <property type="component" value="Unassembled WGS sequence"/>
</dbReference>
<name>A0A1M5AEX4_9BACE</name>
<proteinExistence type="predicted"/>
<sequence length="145" mass="17089">MIKEKIDFSIVPHQYSMCLNSKCPKASTCLRQLAEQSATEDLQYWSIISPKHLATLKGACPYYRPDTKMRYAKGFVGILENLPHKQMQAIVPYLMGAFGRRTYYRVRKGERLLSESEQQMIRNIFKRHRINVALEFDAYIEDYDW</sequence>